<dbReference type="SUPFAM" id="SSF56112">
    <property type="entry name" value="Protein kinase-like (PK-like)"/>
    <property type="match status" value="1"/>
</dbReference>
<feature type="domain" description="Aminoglycoside phosphotransferase" evidence="2">
    <location>
        <begin position="68"/>
        <end position="284"/>
    </location>
</feature>
<evidence type="ECO:0000313" key="3">
    <source>
        <dbReference type="EMBL" id="USR79676.1"/>
    </source>
</evidence>
<organism evidence="3 4">
    <name type="scientific">Arcanobacterium pinnipediorum</name>
    <dbReference type="NCBI Taxonomy" id="1503041"/>
    <lineage>
        <taxon>Bacteria</taxon>
        <taxon>Bacillati</taxon>
        <taxon>Actinomycetota</taxon>
        <taxon>Actinomycetes</taxon>
        <taxon>Actinomycetales</taxon>
        <taxon>Actinomycetaceae</taxon>
        <taxon>Arcanobacterium</taxon>
    </lineage>
</organism>
<name>A0ABY5AIU6_9ACTO</name>
<dbReference type="PANTHER" id="PTHR21064">
    <property type="entry name" value="AMINOGLYCOSIDE PHOSPHOTRANSFERASE DOMAIN-CONTAINING PROTEIN-RELATED"/>
    <property type="match status" value="1"/>
</dbReference>
<dbReference type="PANTHER" id="PTHR21064:SF6">
    <property type="entry name" value="AMINOGLYCOSIDE PHOSPHOTRANSFERASE DOMAIN-CONTAINING PROTEIN"/>
    <property type="match status" value="1"/>
</dbReference>
<dbReference type="Proteomes" id="UP001056109">
    <property type="component" value="Chromosome"/>
</dbReference>
<gene>
    <name evidence="3" type="ORF">NG665_01400</name>
</gene>
<evidence type="ECO:0000256" key="1">
    <source>
        <dbReference type="ARBA" id="ARBA00038240"/>
    </source>
</evidence>
<keyword evidence="4" id="KW-1185">Reference proteome</keyword>
<reference evidence="3" key="1">
    <citation type="submission" date="2022-06" db="EMBL/GenBank/DDBJ databases">
        <title>Complete Genome Sequence of Arcanobacterium pinnipediorum strain DSM 28752 isolated from a harbour seal.</title>
        <authorList>
            <person name="Borowiak M."/>
            <person name="Kreitlow A."/>
            <person name="Alssahen M."/>
            <person name="Malorny B."/>
            <person name="Laemmler C."/>
            <person name="Prenger-Berninghoff E."/>
            <person name="Siebert U."/>
            <person name="Ploetz M."/>
            <person name="Abdulmawjood A."/>
        </authorList>
    </citation>
    <scope>NUCLEOTIDE SEQUENCE</scope>
    <source>
        <strain evidence="3">DSM 28752</strain>
    </source>
</reference>
<dbReference type="RefSeq" id="WP_252673541.1">
    <property type="nucleotide sequence ID" value="NZ_CP099547.1"/>
</dbReference>
<protein>
    <submittedName>
        <fullName evidence="3">Phosphotransferase</fullName>
    </submittedName>
</protein>
<dbReference type="InterPro" id="IPR002575">
    <property type="entry name" value="Aminoglycoside_PTrfase"/>
</dbReference>
<comment type="similarity">
    <text evidence="1">Belongs to the pseudomonas-type ThrB family.</text>
</comment>
<dbReference type="Pfam" id="PF01636">
    <property type="entry name" value="APH"/>
    <property type="match status" value="1"/>
</dbReference>
<proteinExistence type="inferred from homology"/>
<evidence type="ECO:0000259" key="2">
    <source>
        <dbReference type="Pfam" id="PF01636"/>
    </source>
</evidence>
<sequence>MEVEQQLTVVEQKWPAITQAEIAHYSSRIVSDLGVLSTTHVSPRIVRHSHRPMAAGCEVDLGPDLPHIFVKRYLPALYPIRQLQAQHDFTTYLHSSGFPTPPLVLTEQDDGEIASVMRFASDSGEWIYEATYAGVGEDRYRNTRSWAGPNTLQEAHKIGQIAGMLANVSENYPAHDPGMSAYDNRFQLLLSDPLQALPDFLESHPAVKAFISTHGYDIESDLDLPRQLSEDIDPTIPQQWTHGDLHCSNMLWDKEQVTSVIDFGLAAVNPRIFDLAIAIERHAIDWLAISAGGNVHARHDIAAEIISGYLDHVHLTAAERASLAPMLALTQVEAGLHFLEYYAQAPVDASIAHWSYNEYFRGHTAWFVSRPGQQFLSHISQCVS</sequence>
<evidence type="ECO:0000313" key="4">
    <source>
        <dbReference type="Proteomes" id="UP001056109"/>
    </source>
</evidence>
<accession>A0ABY5AIU6</accession>
<dbReference type="EMBL" id="CP099547">
    <property type="protein sequence ID" value="USR79676.1"/>
    <property type="molecule type" value="Genomic_DNA"/>
</dbReference>
<dbReference type="InterPro" id="IPR050249">
    <property type="entry name" value="Pseudomonas-type_ThrB"/>
</dbReference>
<dbReference type="Gene3D" id="3.90.1200.10">
    <property type="match status" value="1"/>
</dbReference>
<dbReference type="InterPro" id="IPR011009">
    <property type="entry name" value="Kinase-like_dom_sf"/>
</dbReference>